<reference evidence="2" key="1">
    <citation type="journal article" date="2021" name="Nat. Commun.">
        <title>Genetic determinants of endophytism in the Arabidopsis root mycobiome.</title>
        <authorList>
            <person name="Mesny F."/>
            <person name="Miyauchi S."/>
            <person name="Thiergart T."/>
            <person name="Pickel B."/>
            <person name="Atanasova L."/>
            <person name="Karlsson M."/>
            <person name="Huettel B."/>
            <person name="Barry K.W."/>
            <person name="Haridas S."/>
            <person name="Chen C."/>
            <person name="Bauer D."/>
            <person name="Andreopoulos W."/>
            <person name="Pangilinan J."/>
            <person name="LaButti K."/>
            <person name="Riley R."/>
            <person name="Lipzen A."/>
            <person name="Clum A."/>
            <person name="Drula E."/>
            <person name="Henrissat B."/>
            <person name="Kohler A."/>
            <person name="Grigoriev I.V."/>
            <person name="Martin F.M."/>
            <person name="Hacquard S."/>
        </authorList>
    </citation>
    <scope>NUCLEOTIDE SEQUENCE</scope>
    <source>
        <strain evidence="2">MPI-CAGE-CH-0235</strain>
    </source>
</reference>
<accession>A0A8K0SV19</accession>
<name>A0A8K0SV19_9HYPO</name>
<organism evidence="2 3">
    <name type="scientific">Stachybotrys elegans</name>
    <dbReference type="NCBI Taxonomy" id="80388"/>
    <lineage>
        <taxon>Eukaryota</taxon>
        <taxon>Fungi</taxon>
        <taxon>Dikarya</taxon>
        <taxon>Ascomycota</taxon>
        <taxon>Pezizomycotina</taxon>
        <taxon>Sordariomycetes</taxon>
        <taxon>Hypocreomycetidae</taxon>
        <taxon>Hypocreales</taxon>
        <taxon>Stachybotryaceae</taxon>
        <taxon>Stachybotrys</taxon>
    </lineage>
</organism>
<proteinExistence type="predicted"/>
<dbReference type="Proteomes" id="UP000813444">
    <property type="component" value="Unassembled WGS sequence"/>
</dbReference>
<dbReference type="AlphaFoldDB" id="A0A8K0SV19"/>
<sequence length="167" mass="18920">MYAQSIQLHPMLHYAQPKPGVERNTKAQHTTFVAPNHDEDDFSHLQLHETIQDHAHYLRLIASAFDDYCADPPTDYSDECAISTDDESDEACSPISINGSYKYSPVTITKPKRGSDCKTHKRRPAMSEGEKDRERPAAKQAIPVTRITGPQMSLWPMPMDQESYQKS</sequence>
<evidence type="ECO:0000313" key="3">
    <source>
        <dbReference type="Proteomes" id="UP000813444"/>
    </source>
</evidence>
<evidence type="ECO:0000313" key="2">
    <source>
        <dbReference type="EMBL" id="KAH7322450.1"/>
    </source>
</evidence>
<comment type="caution">
    <text evidence="2">The sequence shown here is derived from an EMBL/GenBank/DDBJ whole genome shotgun (WGS) entry which is preliminary data.</text>
</comment>
<protein>
    <submittedName>
        <fullName evidence="2">Uncharacterized protein</fullName>
    </submittedName>
</protein>
<evidence type="ECO:0000256" key="1">
    <source>
        <dbReference type="SAM" id="MobiDB-lite"/>
    </source>
</evidence>
<feature type="region of interest" description="Disordered" evidence="1">
    <location>
        <begin position="103"/>
        <end position="167"/>
    </location>
</feature>
<dbReference type="OrthoDB" id="4734761at2759"/>
<gene>
    <name evidence="2" type="ORF">B0I35DRAFT_406935</name>
</gene>
<keyword evidence="3" id="KW-1185">Reference proteome</keyword>
<dbReference type="EMBL" id="JAGPNK010000004">
    <property type="protein sequence ID" value="KAH7322450.1"/>
    <property type="molecule type" value="Genomic_DNA"/>
</dbReference>
<feature type="compositionally biased region" description="Basic and acidic residues" evidence="1">
    <location>
        <begin position="128"/>
        <end position="137"/>
    </location>
</feature>